<reference evidence="1" key="1">
    <citation type="journal article" date="2020" name="Nature">
        <title>Giant virus diversity and host interactions through global metagenomics.</title>
        <authorList>
            <person name="Schulz F."/>
            <person name="Roux S."/>
            <person name="Paez-Espino D."/>
            <person name="Jungbluth S."/>
            <person name="Walsh D.A."/>
            <person name="Denef V.J."/>
            <person name="McMahon K.D."/>
            <person name="Konstantinidis K.T."/>
            <person name="Eloe-Fadrosh E.A."/>
            <person name="Kyrpides N.C."/>
            <person name="Woyke T."/>
        </authorList>
    </citation>
    <scope>NUCLEOTIDE SEQUENCE</scope>
    <source>
        <strain evidence="1">GVMAG-M-3300025880-75</strain>
    </source>
</reference>
<proteinExistence type="predicted"/>
<organism evidence="1">
    <name type="scientific">viral metagenome</name>
    <dbReference type="NCBI Taxonomy" id="1070528"/>
    <lineage>
        <taxon>unclassified sequences</taxon>
        <taxon>metagenomes</taxon>
        <taxon>organismal metagenomes</taxon>
    </lineage>
</organism>
<sequence>MNKKGRYEGAIALIKSQTNYTDEEANEKIEKWEGNYMNVIKEYLNPNFNMKHVKKDDRSVNQKMMGEIRGFMDTITVGFKKRKAEEEKKQEYLKRVYAEFLEVKKCYPTCKYDPPRILSCDFNCNNTLCPGELLPDKKYSKMKNEEPKNEVINL</sequence>
<accession>A0A6C0JAD4</accession>
<dbReference type="AlphaFoldDB" id="A0A6C0JAD4"/>
<protein>
    <submittedName>
        <fullName evidence="1">Uncharacterized protein</fullName>
    </submittedName>
</protein>
<evidence type="ECO:0000313" key="1">
    <source>
        <dbReference type="EMBL" id="QHU02253.1"/>
    </source>
</evidence>
<name>A0A6C0JAD4_9ZZZZ</name>
<dbReference type="EMBL" id="MN740355">
    <property type="protein sequence ID" value="QHU02253.1"/>
    <property type="molecule type" value="Genomic_DNA"/>
</dbReference>